<reference evidence="1 2" key="1">
    <citation type="submission" date="2024-04" db="EMBL/GenBank/DDBJ databases">
        <authorList>
            <person name="Wojcicki M."/>
            <person name="Srednicka P."/>
            <person name="Shymialevich D."/>
            <person name="Sokolowska B."/>
        </authorList>
    </citation>
    <scope>NUCLEOTIDE SEQUENCE [LARGE SCALE GENOMIC DNA]</scope>
</reference>
<dbReference type="Proteomes" id="UP001437386">
    <property type="component" value="Segment"/>
</dbReference>
<protein>
    <recommendedName>
        <fullName evidence="3">Tape measure chaperone</fullName>
    </recommendedName>
</protein>
<evidence type="ECO:0008006" key="3">
    <source>
        <dbReference type="Google" id="ProtNLM"/>
    </source>
</evidence>
<proteinExistence type="predicted"/>
<dbReference type="EMBL" id="PP579741">
    <property type="protein sequence ID" value="XAG95863.1"/>
    <property type="molecule type" value="Genomic_DNA"/>
</dbReference>
<keyword evidence="2" id="KW-1185">Reference proteome</keyword>
<sequence>MLNLKDIAIDTKEVEVSFPGFDTFKVRIKYVSRAASKKLLEDSEVKEFKNGTLINIRRDEDKFSNLFSQHCITGWSGLTLDIVSHLILVDIGDRDPSAEVPYSSDNAAMLLKNSVAFNRFIDETVFDLETFRTK</sequence>
<accession>A0AAX4Q5H4</accession>
<evidence type="ECO:0000313" key="1">
    <source>
        <dbReference type="EMBL" id="XAG95863.1"/>
    </source>
</evidence>
<gene>
    <name evidence="1" type="ORF">U7154_000096</name>
</gene>
<name>A0AAX4Q5H4_9CAUD</name>
<evidence type="ECO:0000313" key="2">
    <source>
        <dbReference type="Proteomes" id="UP001437386"/>
    </source>
</evidence>
<organism evidence="1 2">
    <name type="scientific">Enterobacter phage KKP_3711</name>
    <dbReference type="NCBI Taxonomy" id="3109398"/>
    <lineage>
        <taxon>Viruses</taxon>
        <taxon>Duplodnaviria</taxon>
        <taxon>Heunggongvirae</taxon>
        <taxon>Uroviricota</taxon>
        <taxon>Caudoviricetes</taxon>
        <taxon>Demerecviridae</taxon>
        <taxon>Markadamsvirinae</taxon>
    </lineage>
</organism>